<keyword evidence="5 9" id="KW-0067">ATP-binding</keyword>
<dbReference type="InterPro" id="IPR011993">
    <property type="entry name" value="PH-like_dom_sf"/>
</dbReference>
<evidence type="ECO:0000256" key="8">
    <source>
        <dbReference type="ARBA" id="ARBA00023212"/>
    </source>
</evidence>
<evidence type="ECO:0000313" key="14">
    <source>
        <dbReference type="Proteomes" id="UP001447188"/>
    </source>
</evidence>
<dbReference type="Pfam" id="PF00498">
    <property type="entry name" value="FHA"/>
    <property type="match status" value="1"/>
</dbReference>
<dbReference type="PRINTS" id="PR00380">
    <property type="entry name" value="KINESINHEAVY"/>
</dbReference>
<evidence type="ECO:0000256" key="10">
    <source>
        <dbReference type="SAM" id="MobiDB-lite"/>
    </source>
</evidence>
<feature type="binding site" evidence="9">
    <location>
        <begin position="172"/>
        <end position="179"/>
    </location>
    <ligand>
        <name>ATP</name>
        <dbReference type="ChEBI" id="CHEBI:30616"/>
    </ligand>
</feature>
<dbReference type="InterPro" id="IPR036961">
    <property type="entry name" value="Kinesin_motor_dom_sf"/>
</dbReference>
<dbReference type="Gene3D" id="2.60.200.20">
    <property type="match status" value="1"/>
</dbReference>
<name>A0ABR3GWX0_9PEZI</name>
<dbReference type="PROSITE" id="PS50003">
    <property type="entry name" value="PH_DOMAIN"/>
    <property type="match status" value="1"/>
</dbReference>
<evidence type="ECO:0000256" key="7">
    <source>
        <dbReference type="ARBA" id="ARBA00023175"/>
    </source>
</evidence>
<evidence type="ECO:0000256" key="2">
    <source>
        <dbReference type="ARBA" id="ARBA00022490"/>
    </source>
</evidence>
<evidence type="ECO:0000259" key="11">
    <source>
        <dbReference type="PROSITE" id="PS50003"/>
    </source>
</evidence>
<dbReference type="EMBL" id="JBBBZM010000004">
    <property type="protein sequence ID" value="KAL0640374.1"/>
    <property type="molecule type" value="Genomic_DNA"/>
</dbReference>
<dbReference type="PROSITE" id="PS50067">
    <property type="entry name" value="KINESIN_MOTOR_2"/>
    <property type="match status" value="1"/>
</dbReference>
<evidence type="ECO:0000256" key="6">
    <source>
        <dbReference type="ARBA" id="ARBA00023054"/>
    </source>
</evidence>
<dbReference type="PANTHER" id="PTHR47117">
    <property type="entry name" value="STAR-RELATED LIPID TRANSFER PROTEIN 9"/>
    <property type="match status" value="1"/>
</dbReference>
<evidence type="ECO:0000256" key="5">
    <source>
        <dbReference type="ARBA" id="ARBA00022840"/>
    </source>
</evidence>
<feature type="domain" description="Kinesin motor" evidence="12">
    <location>
        <begin position="70"/>
        <end position="423"/>
    </location>
</feature>
<dbReference type="Pfam" id="PF16183">
    <property type="entry name" value="Kinesin_assoc"/>
    <property type="match status" value="1"/>
</dbReference>
<keyword evidence="7 9" id="KW-0505">Motor protein</keyword>
<evidence type="ECO:0000256" key="3">
    <source>
        <dbReference type="ARBA" id="ARBA00022701"/>
    </source>
</evidence>
<dbReference type="SUPFAM" id="SSF52540">
    <property type="entry name" value="P-loop containing nucleoside triphosphate hydrolases"/>
    <property type="match status" value="1"/>
</dbReference>
<keyword evidence="6" id="KW-0175">Coiled coil</keyword>
<reference evidence="13 14" key="1">
    <citation type="submission" date="2024-02" db="EMBL/GenBank/DDBJ databases">
        <title>Discinaceae phylogenomics.</title>
        <authorList>
            <person name="Dirks A.C."/>
            <person name="James T.Y."/>
        </authorList>
    </citation>
    <scope>NUCLEOTIDE SEQUENCE [LARGE SCALE GENOMIC DNA]</scope>
    <source>
        <strain evidence="13 14">ACD0624</strain>
    </source>
</reference>
<dbReference type="InterPro" id="IPR000253">
    <property type="entry name" value="FHA_dom"/>
</dbReference>
<dbReference type="Pfam" id="PF12473">
    <property type="entry name" value="DUF3694"/>
    <property type="match status" value="1"/>
</dbReference>
<dbReference type="SUPFAM" id="SSF50729">
    <property type="entry name" value="PH domain-like"/>
    <property type="match status" value="1"/>
</dbReference>
<feature type="compositionally biased region" description="Basic and acidic residues" evidence="10">
    <location>
        <begin position="891"/>
        <end position="903"/>
    </location>
</feature>
<dbReference type="Gene3D" id="6.10.250.2520">
    <property type="match status" value="1"/>
</dbReference>
<comment type="similarity">
    <text evidence="9">Belongs to the TRAFAC class myosin-kinesin ATPase superfamily. Kinesin family.</text>
</comment>
<evidence type="ECO:0008006" key="15">
    <source>
        <dbReference type="Google" id="ProtNLM"/>
    </source>
</evidence>
<dbReference type="InterPro" id="IPR022164">
    <property type="entry name" value="Kinesin-like"/>
</dbReference>
<evidence type="ECO:0000256" key="9">
    <source>
        <dbReference type="PROSITE-ProRule" id="PRU00283"/>
    </source>
</evidence>
<organism evidence="13 14">
    <name type="scientific">Discina gigas</name>
    <dbReference type="NCBI Taxonomy" id="1032678"/>
    <lineage>
        <taxon>Eukaryota</taxon>
        <taxon>Fungi</taxon>
        <taxon>Dikarya</taxon>
        <taxon>Ascomycota</taxon>
        <taxon>Pezizomycotina</taxon>
        <taxon>Pezizomycetes</taxon>
        <taxon>Pezizales</taxon>
        <taxon>Discinaceae</taxon>
        <taxon>Discina</taxon>
    </lineage>
</organism>
<comment type="subcellular location">
    <subcellularLocation>
        <location evidence="1">Cytoplasm</location>
        <location evidence="1">Cytoskeleton</location>
    </subcellularLocation>
</comment>
<accession>A0ABR3GWX0</accession>
<feature type="domain" description="PH" evidence="11">
    <location>
        <begin position="1637"/>
        <end position="1734"/>
    </location>
</feature>
<feature type="region of interest" description="Disordered" evidence="10">
    <location>
        <begin position="882"/>
        <end position="903"/>
    </location>
</feature>
<evidence type="ECO:0000259" key="12">
    <source>
        <dbReference type="PROSITE" id="PS50067"/>
    </source>
</evidence>
<keyword evidence="2" id="KW-0963">Cytoplasm</keyword>
<feature type="region of interest" description="Disordered" evidence="10">
    <location>
        <begin position="1528"/>
        <end position="1558"/>
    </location>
</feature>
<protein>
    <recommendedName>
        <fullName evidence="15">Kinesin-like protein</fullName>
    </recommendedName>
</protein>
<gene>
    <name evidence="13" type="ORF">Q9L58_000656</name>
</gene>
<sequence length="1745" mass="195938">MVPSCSCSSGFAISVSFAARKIHGLRLIAGHGACRQYPHALRERFPQVPPNLKLSTTTHPAITTANMGANIKVVVRVRPFNSREKDRGAKCIVQMKDSQTVLIPPPGSEKSMGKGPKDHGPKVFNFDRSYWSFSKNDPDCPYAGQENLFDDLGRPLLDNAFGGYNNCIFAYGQTGSGKSYSMMGYGEEYGVIPKICQHMFERIDAMQADSSLKCTVEVSYLEIYNERVRDLLNPATKGNLKVREHPALGPYVEDLAKLVVNNFSEIENLMDEGNKARTVAATNMNETSSRSHAVFTIILSQKIHDAETGFDSEKVSRISLVDLAGSERAQSTGATGARLKEGAEINRSLSTLGRVIAALADLSTGKKKNASMVPYRDSILTWLLKDSLGGNSMTAMIAAISPADINFDETLSTLRYADSAKRIKNHAVVNEDPNAKMIRELKEELQQLRSKLSGGGSNPAEETYAPDTPLEKQMVTITTPDGVVKKVSKAEIAEQLNASEKLLGDLNQTWEQRMEKTQLIHKEREAALEELGISIEKGFVGLSTPKRIPHLVNLSDDPLLAECLVYNIKAGTTTVGNVETSQTAQIRLNGSKILTDHCRFENENGIVTLLPNEGAAVMVNGLRIDAPRRLRTGYRIILGDFHIFRFNHPQEARAERDKLRQSATMNSAGAQSPDHRHSSSNGITADLLERMESETNGSSRPDSPSQVPANSRDIDWSFARREAASALLGDNSRINTLTDDELDGLLEEMQRVKMIRKGRPDSRLDSIDDETESVMSYPGSREKYTSMGTLDDLSLDTIITIPGTPQQGEVEERLRLVKEEMQEELEKQKEEYQEKLKAAEETNVEFEEIKAEKIKMQEKLDSAKKEMQQELEKQRQEFENRLEEIALSPPKSRDPEEGLTDREKSLAKHTIDHWRQRRYVRMAEAILQHAATLKEAQIMSNEMEKNVVFQFTIVDEGHTFQSSYDLVLNGISAEDDEFLDIARKPCVGVRVMDFHNAVVHLWSLEKLQNRVRQMRQIYQYLDRPEYLQHFRLGDPFSEPILPQYSLIGDVDVPLTAIFESRSQEFVLDVMSPHTASVIGMIKLALEPSSAEAPSSTLKFNVVMREMLGFAEREGTSVHAQMFIPGVSDESGATTTTVVSEFDEGPVKFYSTHSMSIPLGTPLRNTTLRVAIFAKITTMHLEKLISWDDMRDHKSTSPKKKRGARLNETEFYTEERHDVFSRVQILELSETGEYLPVEVVQSSDIDPGSFQLRQGLQRRVQLSLTHSSREALQWRDITHIRMGQVRLLDPRGKIPDLSSPTREIRLSSVLGPVIKTNADGTSTVTIVAQWDSSLHNSILLDRTTADKYRVQMSLRWNITSDRLSEPIAFSQDLFTQVQPRVVRSPSKFMQLWNNNRIMHASVGLFQLVIRPAAARRAGDLWRMNTLHRYVKGEEHLGQWTPRGVSLVRDFLRARKRRIRVAEVENAKGFLSSLPVTRNGSPLILKPVLVEEVVQLDSTFGSSPVGLGVMGVNGLTETSLPDQYETRSVMDEPTPKENGKVVDDVQGISSPGIDAEPVESAEDVARETTVEIMPVPEDPQIQVLRKFVKLWSSGKDPSERILVRQNTEPPQNGACFAESTEAEPPRLIAEVRQIPKSTSTLKSGYLYTLDETNKAWVRRYFELRRPYMHVHTVPDGEEVMAVNLSHCRIDHQPQVAKLLRRPHVFAVYAPLNTYLFAAKGEREMIEWIMKVDQSHFFGSSRSNTPEE</sequence>
<dbReference type="SMART" id="SM00129">
    <property type="entry name" value="KISc"/>
    <property type="match status" value="1"/>
</dbReference>
<dbReference type="Proteomes" id="UP001447188">
    <property type="component" value="Unassembled WGS sequence"/>
</dbReference>
<dbReference type="CDD" id="cd22705">
    <property type="entry name" value="FHA_KIF1"/>
    <property type="match status" value="1"/>
</dbReference>
<proteinExistence type="inferred from homology"/>
<dbReference type="InterPro" id="IPR001849">
    <property type="entry name" value="PH_domain"/>
</dbReference>
<dbReference type="InterPro" id="IPR001752">
    <property type="entry name" value="Kinesin_motor_dom"/>
</dbReference>
<dbReference type="CDD" id="cd01365">
    <property type="entry name" value="KISc_KIF1A_KIF1B"/>
    <property type="match status" value="1"/>
</dbReference>
<dbReference type="InterPro" id="IPR019821">
    <property type="entry name" value="Kinesin_motor_CS"/>
</dbReference>
<dbReference type="SUPFAM" id="SSF49879">
    <property type="entry name" value="SMAD/FHA domain"/>
    <property type="match status" value="1"/>
</dbReference>
<dbReference type="SMART" id="SM00240">
    <property type="entry name" value="FHA"/>
    <property type="match status" value="1"/>
</dbReference>
<evidence type="ECO:0000256" key="4">
    <source>
        <dbReference type="ARBA" id="ARBA00022741"/>
    </source>
</evidence>
<dbReference type="InterPro" id="IPR049780">
    <property type="entry name" value="PH_KIFIA_KIFIB"/>
</dbReference>
<dbReference type="Gene3D" id="3.40.850.10">
    <property type="entry name" value="Kinesin motor domain"/>
    <property type="match status" value="1"/>
</dbReference>
<dbReference type="Pfam" id="PF12423">
    <property type="entry name" value="KIF1B"/>
    <property type="match status" value="1"/>
</dbReference>
<dbReference type="Pfam" id="PF00169">
    <property type="entry name" value="PH"/>
    <property type="match status" value="1"/>
</dbReference>
<keyword evidence="8" id="KW-0206">Cytoskeleton</keyword>
<dbReference type="InterPro" id="IPR027417">
    <property type="entry name" value="P-loop_NTPase"/>
</dbReference>
<dbReference type="CDD" id="cd01233">
    <property type="entry name" value="PH_KIFIA_KIFIB"/>
    <property type="match status" value="1"/>
</dbReference>
<feature type="region of interest" description="Disordered" evidence="10">
    <location>
        <begin position="760"/>
        <end position="779"/>
    </location>
</feature>
<dbReference type="InterPro" id="IPR032405">
    <property type="entry name" value="Kinesin_assoc"/>
</dbReference>
<comment type="caution">
    <text evidence="13">The sequence shown here is derived from an EMBL/GenBank/DDBJ whole genome shotgun (WGS) entry which is preliminary data.</text>
</comment>
<dbReference type="InterPro" id="IPR008984">
    <property type="entry name" value="SMAD_FHA_dom_sf"/>
</dbReference>
<feature type="compositionally biased region" description="Polar residues" evidence="10">
    <location>
        <begin position="694"/>
        <end position="709"/>
    </location>
</feature>
<keyword evidence="3" id="KW-0493">Microtubule</keyword>
<dbReference type="SMART" id="SM00233">
    <property type="entry name" value="PH"/>
    <property type="match status" value="1"/>
</dbReference>
<keyword evidence="4 9" id="KW-0547">Nucleotide-binding</keyword>
<dbReference type="Pfam" id="PF00225">
    <property type="entry name" value="Kinesin"/>
    <property type="match status" value="1"/>
</dbReference>
<keyword evidence="14" id="KW-1185">Reference proteome</keyword>
<dbReference type="PROSITE" id="PS00411">
    <property type="entry name" value="KINESIN_MOTOR_1"/>
    <property type="match status" value="1"/>
</dbReference>
<feature type="compositionally biased region" description="Basic and acidic residues" evidence="10">
    <location>
        <begin position="1528"/>
        <end position="1541"/>
    </location>
</feature>
<dbReference type="InterPro" id="IPR022140">
    <property type="entry name" value="Kinesin-like_KIF1-typ"/>
</dbReference>
<evidence type="ECO:0000313" key="13">
    <source>
        <dbReference type="EMBL" id="KAL0640374.1"/>
    </source>
</evidence>
<evidence type="ECO:0000256" key="1">
    <source>
        <dbReference type="ARBA" id="ARBA00004245"/>
    </source>
</evidence>
<feature type="region of interest" description="Disordered" evidence="10">
    <location>
        <begin position="654"/>
        <end position="681"/>
    </location>
</feature>
<dbReference type="Gene3D" id="2.30.29.30">
    <property type="entry name" value="Pleckstrin-homology domain (PH domain)/Phosphotyrosine-binding domain (PTB)"/>
    <property type="match status" value="1"/>
</dbReference>
<feature type="compositionally biased region" description="Polar residues" evidence="10">
    <location>
        <begin position="661"/>
        <end position="670"/>
    </location>
</feature>
<feature type="region of interest" description="Disordered" evidence="10">
    <location>
        <begin position="692"/>
        <end position="711"/>
    </location>
</feature>